<organism evidence="2">
    <name type="scientific">Vibrio phage Rostov M3</name>
    <dbReference type="NCBI Taxonomy" id="2660724"/>
    <lineage>
        <taxon>Viruses</taxon>
        <taxon>Duplodnaviria</taxon>
        <taxon>Heunggongvirae</taxon>
        <taxon>Uroviricota</taxon>
        <taxon>Caudoviricetes</taxon>
    </lineage>
</organism>
<feature type="compositionally biased region" description="Pro residues" evidence="1">
    <location>
        <begin position="175"/>
        <end position="193"/>
    </location>
</feature>
<name>A0A5Q2WEB6_9CAUD</name>
<feature type="compositionally biased region" description="Pro residues" evidence="1">
    <location>
        <begin position="149"/>
        <end position="167"/>
    </location>
</feature>
<proteinExistence type="predicted"/>
<accession>A0A5Q2WEB6</accession>
<reference evidence="2" key="1">
    <citation type="submission" date="2019-08" db="EMBL/GenBank/DDBJ databases">
        <authorList>
            <person name="Pogozhova M.P."/>
            <person name="Pisanov R.V."/>
            <person name="Gaevskaya N.E."/>
            <person name="Vodopyanov A.S."/>
        </authorList>
    </citation>
    <scope>NUCLEOTIDE SEQUENCE</scope>
</reference>
<gene>
    <name evidence="2" type="ORF">RostovM3_00066</name>
</gene>
<dbReference type="EMBL" id="MN379460">
    <property type="protein sequence ID" value="QGH75023.1"/>
    <property type="molecule type" value="Genomic_DNA"/>
</dbReference>
<evidence type="ECO:0000313" key="2">
    <source>
        <dbReference type="EMBL" id="QGH75023.1"/>
    </source>
</evidence>
<feature type="region of interest" description="Disordered" evidence="1">
    <location>
        <begin position="146"/>
        <end position="200"/>
    </location>
</feature>
<feature type="region of interest" description="Disordered" evidence="1">
    <location>
        <begin position="103"/>
        <end position="125"/>
    </location>
</feature>
<protein>
    <submittedName>
        <fullName evidence="2">Uncharacterized protein</fullName>
    </submittedName>
</protein>
<sequence>MIKFELPNDDALVLKHVGLALQNIAAELISERVSTPTLQLPHNPKIVEALERYAQARNDVPETDTTAQQYASLAKDGVIDDTPPPPANDTGVELDVNGLPWDGRIHSANKTQNSDGSWRNARQPKNFDGDWAQYIKEIEAELKAATGVTPPPPVDTEPQDDTPPPPVDSESQDDTPPPPVDSEPQDDTPPPPFGQTVTEPVKNVTFAELMKLITTNAGKNSVAKVQEIITELGLGSLQTLNTANPGMVPTVYAQLCAKLEA</sequence>
<evidence type="ECO:0000256" key="1">
    <source>
        <dbReference type="SAM" id="MobiDB-lite"/>
    </source>
</evidence>
<feature type="compositionally biased region" description="Polar residues" evidence="1">
    <location>
        <begin position="108"/>
        <end position="117"/>
    </location>
</feature>